<dbReference type="InterPro" id="IPR003599">
    <property type="entry name" value="Ig_sub"/>
</dbReference>
<dbReference type="PANTHER" id="PTHR11481">
    <property type="entry name" value="IMMUNOGLOBULIN FC RECEPTOR"/>
    <property type="match status" value="1"/>
</dbReference>
<dbReference type="GO" id="GO:0006955">
    <property type="term" value="P:immune response"/>
    <property type="evidence" value="ECO:0007669"/>
    <property type="project" value="TreeGrafter"/>
</dbReference>
<keyword evidence="2" id="KW-1015">Disulfide bond</keyword>
<dbReference type="PROSITE" id="PS50835">
    <property type="entry name" value="IG_LIKE"/>
    <property type="match status" value="5"/>
</dbReference>
<dbReference type="InterPro" id="IPR003598">
    <property type="entry name" value="Ig_sub2"/>
</dbReference>
<keyword evidence="7" id="KW-0675">Receptor</keyword>
<evidence type="ECO:0000259" key="6">
    <source>
        <dbReference type="PROSITE" id="PS50835"/>
    </source>
</evidence>
<feature type="domain" description="Ig-like" evidence="6">
    <location>
        <begin position="115"/>
        <end position="179"/>
    </location>
</feature>
<feature type="region of interest" description="Disordered" evidence="3">
    <location>
        <begin position="680"/>
        <end position="715"/>
    </location>
</feature>
<dbReference type="EMBL" id="JAGKHQ010000015">
    <property type="protein sequence ID" value="KAG7497268.1"/>
    <property type="molecule type" value="Genomic_DNA"/>
</dbReference>
<reference evidence="7 8" key="1">
    <citation type="journal article" date="2021" name="Sci. Rep.">
        <title>Chromosome anchoring in Senegalese sole (Solea senegalensis) reveals sex-associated markers and genome rearrangements in flatfish.</title>
        <authorList>
            <person name="Guerrero-Cozar I."/>
            <person name="Gomez-Garrido J."/>
            <person name="Berbel C."/>
            <person name="Martinez-Blanch J.F."/>
            <person name="Alioto T."/>
            <person name="Claros M.G."/>
            <person name="Gagnaire P.A."/>
            <person name="Manchado M."/>
        </authorList>
    </citation>
    <scope>NUCLEOTIDE SEQUENCE [LARGE SCALE GENOMIC DNA]</scope>
    <source>
        <strain evidence="7">Sse05_10M</strain>
    </source>
</reference>
<feature type="chain" id="PRO_5043349912" evidence="5">
    <location>
        <begin position="24"/>
        <end position="715"/>
    </location>
</feature>
<evidence type="ECO:0000256" key="3">
    <source>
        <dbReference type="SAM" id="MobiDB-lite"/>
    </source>
</evidence>
<dbReference type="GO" id="GO:0009897">
    <property type="term" value="C:external side of plasma membrane"/>
    <property type="evidence" value="ECO:0007669"/>
    <property type="project" value="TreeGrafter"/>
</dbReference>
<sequence length="715" mass="80704">MEQTLLWVLGLFSLNLLFYCGQAEVVLTVEPNWSVFFHGESVTLICDVKEGQETDWWYSFNRDGQRFIVYSSNKKHQTYTQYIQTGNYSCTGDNKRSGNPQESKKVHLTVLVYTPKALILEVNSSTVGAVMLTCSVSPSTPGWEYSWYSGTNAQPLTAGDVVFHSNDRISVSQDGLYRCAGGRGTPRYYTVQSDTFVAITPVVKLNHNWPEVFYGEETRLTCEMKGGENVVWEYEWMKQQVVLPENKKEHVVVHATTSDYMCRAESTYGQTRWSKAFRLTVIDSPNLSVSSLWPNPGASVNLNCAAEHPSAGWRFYWYKLIPDIAREYLYDYELLPGSTNGTTQDSYVVYNHTNTAGYACRAGRGDPVHYTSYSHKFVWSREFQSPPSLRVSPDKVQHFWSDSVSLTCEGNSSTQWTVVRFRQDGFTSQRCSGFGTLTGSTCTTQLNEQHAVYWCESKSGQFSSAINISASFKDILLESPTHPVAEGEAVTLRCKLKTGNFVADVFFYQNDKVVQNDTRWTLTIPAVSKSHEGFYRCEGKYSQRTLTSPQSWISVKSVSKPEHSPGHMPLIVGLVCGVLVIIPLLLLLVVFCYRMSKENKETFSSSEYASPQHDDACHYETVKPRVDTEDDEVRGVVYSLIEIKKRHEINGEKSKPDKGCVYSDLKIQSDADDDQMYAQVQSCSKDKKNNKRQSTPAVAEETVYSEINPGKSSDQ</sequence>
<organism evidence="7 8">
    <name type="scientific">Solea senegalensis</name>
    <name type="common">Senegalese sole</name>
    <dbReference type="NCBI Taxonomy" id="28829"/>
    <lineage>
        <taxon>Eukaryota</taxon>
        <taxon>Metazoa</taxon>
        <taxon>Chordata</taxon>
        <taxon>Craniata</taxon>
        <taxon>Vertebrata</taxon>
        <taxon>Euteleostomi</taxon>
        <taxon>Actinopterygii</taxon>
        <taxon>Neopterygii</taxon>
        <taxon>Teleostei</taxon>
        <taxon>Neoteleostei</taxon>
        <taxon>Acanthomorphata</taxon>
        <taxon>Carangaria</taxon>
        <taxon>Pleuronectiformes</taxon>
        <taxon>Pleuronectoidei</taxon>
        <taxon>Soleidae</taxon>
        <taxon>Solea</taxon>
    </lineage>
</organism>
<feature type="domain" description="Ig-like" evidence="6">
    <location>
        <begin position="39"/>
        <end position="107"/>
    </location>
</feature>
<dbReference type="PANTHER" id="PTHR11481:SF64">
    <property type="entry name" value="FC RECEPTOR-LIKE PROTEIN 4"/>
    <property type="match status" value="1"/>
</dbReference>
<gene>
    <name evidence="7" type="ORF">JOB18_034504</name>
</gene>
<evidence type="ECO:0000256" key="2">
    <source>
        <dbReference type="ARBA" id="ARBA00023157"/>
    </source>
</evidence>
<dbReference type="Proteomes" id="UP000693946">
    <property type="component" value="Linkage Group LG3"/>
</dbReference>
<dbReference type="Pfam" id="PF13895">
    <property type="entry name" value="Ig_2"/>
    <property type="match status" value="1"/>
</dbReference>
<evidence type="ECO:0000256" key="1">
    <source>
        <dbReference type="ARBA" id="ARBA00022729"/>
    </source>
</evidence>
<dbReference type="SMART" id="SM00409">
    <property type="entry name" value="IG"/>
    <property type="match status" value="5"/>
</dbReference>
<evidence type="ECO:0000313" key="8">
    <source>
        <dbReference type="Proteomes" id="UP000693946"/>
    </source>
</evidence>
<dbReference type="GO" id="GO:0007166">
    <property type="term" value="P:cell surface receptor signaling pathway"/>
    <property type="evidence" value="ECO:0007669"/>
    <property type="project" value="TreeGrafter"/>
</dbReference>
<proteinExistence type="predicted"/>
<evidence type="ECO:0000256" key="5">
    <source>
        <dbReference type="SAM" id="SignalP"/>
    </source>
</evidence>
<keyword evidence="4" id="KW-0812">Transmembrane</keyword>
<keyword evidence="4" id="KW-1133">Transmembrane helix</keyword>
<evidence type="ECO:0000256" key="4">
    <source>
        <dbReference type="SAM" id="Phobius"/>
    </source>
</evidence>
<dbReference type="SMART" id="SM00408">
    <property type="entry name" value="IGc2"/>
    <property type="match status" value="1"/>
</dbReference>
<feature type="domain" description="Ig-like" evidence="6">
    <location>
        <begin position="473"/>
        <end position="547"/>
    </location>
</feature>
<dbReference type="InterPro" id="IPR007110">
    <property type="entry name" value="Ig-like_dom"/>
</dbReference>
<dbReference type="GO" id="GO:0004888">
    <property type="term" value="F:transmembrane signaling receptor activity"/>
    <property type="evidence" value="ECO:0007669"/>
    <property type="project" value="TreeGrafter"/>
</dbReference>
<keyword evidence="8" id="KW-1185">Reference proteome</keyword>
<keyword evidence="1 5" id="KW-0732">Signal</keyword>
<keyword evidence="4" id="KW-0472">Membrane</keyword>
<feature type="domain" description="Ig-like" evidence="6">
    <location>
        <begin position="201"/>
        <end position="280"/>
    </location>
</feature>
<accession>A0AAV6QWH9</accession>
<dbReference type="InterPro" id="IPR050488">
    <property type="entry name" value="Ig_Fc_receptor"/>
</dbReference>
<dbReference type="AlphaFoldDB" id="A0AAV6QWH9"/>
<protein>
    <submittedName>
        <fullName evidence="7">Fc receptor 5</fullName>
    </submittedName>
</protein>
<evidence type="ECO:0000313" key="7">
    <source>
        <dbReference type="EMBL" id="KAG7497268.1"/>
    </source>
</evidence>
<comment type="caution">
    <text evidence="7">The sequence shown here is derived from an EMBL/GenBank/DDBJ whole genome shotgun (WGS) entry which is preliminary data.</text>
</comment>
<name>A0AAV6QWH9_SOLSE</name>
<feature type="transmembrane region" description="Helical" evidence="4">
    <location>
        <begin position="570"/>
        <end position="593"/>
    </location>
</feature>
<feature type="signal peptide" evidence="5">
    <location>
        <begin position="1"/>
        <end position="23"/>
    </location>
</feature>
<feature type="domain" description="Ig-like" evidence="6">
    <location>
        <begin position="285"/>
        <end position="362"/>
    </location>
</feature>